<gene>
    <name evidence="1" type="ORF">AB1Y20_001631</name>
</gene>
<evidence type="ECO:0000313" key="2">
    <source>
        <dbReference type="Proteomes" id="UP001515480"/>
    </source>
</evidence>
<keyword evidence="2" id="KW-1185">Reference proteome</keyword>
<accession>A0AB34KBX0</accession>
<dbReference type="AlphaFoldDB" id="A0AB34KBX0"/>
<organism evidence="1 2">
    <name type="scientific">Prymnesium parvum</name>
    <name type="common">Toxic golden alga</name>
    <dbReference type="NCBI Taxonomy" id="97485"/>
    <lineage>
        <taxon>Eukaryota</taxon>
        <taxon>Haptista</taxon>
        <taxon>Haptophyta</taxon>
        <taxon>Prymnesiophyceae</taxon>
        <taxon>Prymnesiales</taxon>
        <taxon>Prymnesiaceae</taxon>
        <taxon>Prymnesium</taxon>
    </lineage>
</organism>
<name>A0AB34KBX0_PRYPA</name>
<comment type="caution">
    <text evidence="1">The sequence shown here is derived from an EMBL/GenBank/DDBJ whole genome shotgun (WGS) entry which is preliminary data.</text>
</comment>
<dbReference type="EMBL" id="JBGBPQ010000001">
    <property type="protein sequence ID" value="KAL1530732.1"/>
    <property type="molecule type" value="Genomic_DNA"/>
</dbReference>
<protein>
    <recommendedName>
        <fullName evidence="3">F-box domain-containing protein</fullName>
    </recommendedName>
</protein>
<evidence type="ECO:0000313" key="1">
    <source>
        <dbReference type="EMBL" id="KAL1530732.1"/>
    </source>
</evidence>
<dbReference type="Proteomes" id="UP001515480">
    <property type="component" value="Unassembled WGS sequence"/>
</dbReference>
<reference evidence="1 2" key="1">
    <citation type="journal article" date="2024" name="Science">
        <title>Giant polyketide synthase enzymes in the biosynthesis of giant marine polyether toxins.</title>
        <authorList>
            <person name="Fallon T.R."/>
            <person name="Shende V.V."/>
            <person name="Wierzbicki I.H."/>
            <person name="Pendleton A.L."/>
            <person name="Watervoot N.F."/>
            <person name="Auber R.P."/>
            <person name="Gonzalez D.J."/>
            <person name="Wisecaver J.H."/>
            <person name="Moore B.S."/>
        </authorList>
    </citation>
    <scope>NUCLEOTIDE SEQUENCE [LARGE SCALE GENOMIC DNA]</scope>
    <source>
        <strain evidence="1 2">12B1</strain>
    </source>
</reference>
<sequence>MASLSELLASTGVQDVLEHHLLPHLSIRSLSHLSQTCSVSRQLVLASDCWRHLCDDVLVARTYVPQELMAMRQTGPPRECLRACVTDASRSSITLDELCAFEWRAYLAESTRKAPLRFQFAADGHLTRIARAEDALTHGSDEHVKRWAWAPVDARGKQRLLVQLEPRKVLVCTVSRHSLGGFVLTSERAVFTSWEIRIARPAAPPAAPTTPNAAVRCPATVTSKRKRTDHSVVKVFLLKRARLDAKRVQEKAHGSESTS</sequence>
<proteinExistence type="predicted"/>
<evidence type="ECO:0008006" key="3">
    <source>
        <dbReference type="Google" id="ProtNLM"/>
    </source>
</evidence>